<dbReference type="AlphaFoldDB" id="A0A9X1UEA8"/>
<reference evidence="1" key="1">
    <citation type="submission" date="2022-01" db="EMBL/GenBank/DDBJ databases">
        <title>Genome sequence and assembly of Parabukholderia sp. RG36.</title>
        <authorList>
            <person name="Chhetri G."/>
        </authorList>
    </citation>
    <scope>NUCLEOTIDE SEQUENCE</scope>
    <source>
        <strain evidence="1">RG36</strain>
    </source>
</reference>
<comment type="caution">
    <text evidence="1">The sequence shown here is derived from an EMBL/GenBank/DDBJ whole genome shotgun (WGS) entry which is preliminary data.</text>
</comment>
<proteinExistence type="predicted"/>
<sequence length="175" mass="18898">MASQIQIQPTETKKPTLAALAENCPTLRGQFTSRLFVPVFPGCQFVTLLCAGITGPRAGELSTVARWASRGGSYRALAGCVGVSGAGGYFRPPLFLLTAPLQETLLSRMRFKLTTHEMSAQQGFRLAGVTAQRAGQLPACKGFFRQYPRFRMQAVPGRPALSALPAFLSFIALFL</sequence>
<gene>
    <name evidence="1" type="ORF">L5014_06560</name>
</gene>
<dbReference type="Proteomes" id="UP001139308">
    <property type="component" value="Unassembled WGS sequence"/>
</dbReference>
<evidence type="ECO:0000313" key="1">
    <source>
        <dbReference type="EMBL" id="MCG5073030.1"/>
    </source>
</evidence>
<organism evidence="1 2">
    <name type="scientific">Paraburkholderia tagetis</name>
    <dbReference type="NCBI Taxonomy" id="2913261"/>
    <lineage>
        <taxon>Bacteria</taxon>
        <taxon>Pseudomonadati</taxon>
        <taxon>Pseudomonadota</taxon>
        <taxon>Betaproteobacteria</taxon>
        <taxon>Burkholderiales</taxon>
        <taxon>Burkholderiaceae</taxon>
        <taxon>Paraburkholderia</taxon>
    </lineage>
</organism>
<name>A0A9X1UEA8_9BURK</name>
<dbReference type="RefSeq" id="WP_238462764.1">
    <property type="nucleotide sequence ID" value="NZ_JAKLJA010000003.1"/>
</dbReference>
<evidence type="ECO:0000313" key="2">
    <source>
        <dbReference type="Proteomes" id="UP001139308"/>
    </source>
</evidence>
<dbReference type="EMBL" id="JAKLJA010000003">
    <property type="protein sequence ID" value="MCG5073030.1"/>
    <property type="molecule type" value="Genomic_DNA"/>
</dbReference>
<accession>A0A9X1UEA8</accession>
<keyword evidence="2" id="KW-1185">Reference proteome</keyword>
<protein>
    <submittedName>
        <fullName evidence="1">Uncharacterized protein</fullName>
    </submittedName>
</protein>